<dbReference type="InterPro" id="IPR027417">
    <property type="entry name" value="P-loop_NTPase"/>
</dbReference>
<keyword evidence="6" id="KW-0547">Nucleotide-binding</keyword>
<proteinExistence type="inferred from homology"/>
<dbReference type="InterPro" id="IPR013563">
    <property type="entry name" value="Oligopep_ABC_C"/>
</dbReference>
<dbReference type="RefSeq" id="WP_092653049.1">
    <property type="nucleotide sequence ID" value="NZ_LT629732.1"/>
</dbReference>
<dbReference type="InterPro" id="IPR003439">
    <property type="entry name" value="ABC_transporter-like_ATP-bd"/>
</dbReference>
<dbReference type="CDD" id="cd03257">
    <property type="entry name" value="ABC_NikE_OppD_transporters"/>
    <property type="match status" value="1"/>
</dbReference>
<evidence type="ECO:0000256" key="2">
    <source>
        <dbReference type="ARBA" id="ARBA00005417"/>
    </source>
</evidence>
<dbReference type="PROSITE" id="PS50893">
    <property type="entry name" value="ABC_TRANSPORTER_2"/>
    <property type="match status" value="1"/>
</dbReference>
<feature type="domain" description="ABC transporter" evidence="10">
    <location>
        <begin position="7"/>
        <end position="260"/>
    </location>
</feature>
<organism evidence="11 12">
    <name type="scientific">Actinopolymorpha singaporensis</name>
    <dbReference type="NCBI Taxonomy" id="117157"/>
    <lineage>
        <taxon>Bacteria</taxon>
        <taxon>Bacillati</taxon>
        <taxon>Actinomycetota</taxon>
        <taxon>Actinomycetes</taxon>
        <taxon>Propionibacteriales</taxon>
        <taxon>Actinopolymorphaceae</taxon>
        <taxon>Actinopolymorpha</taxon>
    </lineage>
</organism>
<dbReference type="AlphaFoldDB" id="A0A1H1R516"/>
<dbReference type="Proteomes" id="UP000198983">
    <property type="component" value="Chromosome I"/>
</dbReference>
<dbReference type="FunFam" id="3.40.50.300:FF:000016">
    <property type="entry name" value="Oligopeptide ABC transporter ATP-binding component"/>
    <property type="match status" value="1"/>
</dbReference>
<keyword evidence="3" id="KW-0813">Transport</keyword>
<dbReference type="PROSITE" id="PS00211">
    <property type="entry name" value="ABC_TRANSPORTER_1"/>
    <property type="match status" value="1"/>
</dbReference>
<comment type="similarity">
    <text evidence="2">Belongs to the ABC transporter superfamily.</text>
</comment>
<keyword evidence="12" id="KW-1185">Reference proteome</keyword>
<dbReference type="GO" id="GO:0015833">
    <property type="term" value="P:peptide transport"/>
    <property type="evidence" value="ECO:0007669"/>
    <property type="project" value="InterPro"/>
</dbReference>
<evidence type="ECO:0000256" key="9">
    <source>
        <dbReference type="ARBA" id="ARBA00023136"/>
    </source>
</evidence>
<dbReference type="GO" id="GO:0016887">
    <property type="term" value="F:ATP hydrolysis activity"/>
    <property type="evidence" value="ECO:0007669"/>
    <property type="project" value="InterPro"/>
</dbReference>
<evidence type="ECO:0000256" key="6">
    <source>
        <dbReference type="ARBA" id="ARBA00022741"/>
    </source>
</evidence>
<keyword evidence="8" id="KW-1278">Translocase</keyword>
<evidence type="ECO:0000256" key="7">
    <source>
        <dbReference type="ARBA" id="ARBA00022840"/>
    </source>
</evidence>
<evidence type="ECO:0000313" key="11">
    <source>
        <dbReference type="EMBL" id="SDS30851.1"/>
    </source>
</evidence>
<keyword evidence="5" id="KW-0997">Cell inner membrane</keyword>
<evidence type="ECO:0000256" key="3">
    <source>
        <dbReference type="ARBA" id="ARBA00022448"/>
    </source>
</evidence>
<gene>
    <name evidence="11" type="ORF">SAMN04489717_2281</name>
</gene>
<name>A0A1H1R516_9ACTN</name>
<protein>
    <submittedName>
        <fullName evidence="11">Peptide/nickel transport system ATP-binding protein</fullName>
    </submittedName>
</protein>
<keyword evidence="7 11" id="KW-0067">ATP-binding</keyword>
<dbReference type="SUPFAM" id="SSF52540">
    <property type="entry name" value="P-loop containing nucleoside triphosphate hydrolases"/>
    <property type="match status" value="1"/>
</dbReference>
<dbReference type="InterPro" id="IPR017871">
    <property type="entry name" value="ABC_transporter-like_CS"/>
</dbReference>
<accession>A0A1H1R516</accession>
<dbReference type="SMART" id="SM00382">
    <property type="entry name" value="AAA"/>
    <property type="match status" value="1"/>
</dbReference>
<dbReference type="Gene3D" id="3.40.50.300">
    <property type="entry name" value="P-loop containing nucleotide triphosphate hydrolases"/>
    <property type="match status" value="1"/>
</dbReference>
<evidence type="ECO:0000313" key="12">
    <source>
        <dbReference type="Proteomes" id="UP000198983"/>
    </source>
</evidence>
<sequence length="346" mass="37565">MAPDALLTVEGLRTHFFTDEGVVRAVDGVNLSLPAGRTVCVVGESGCGKSITARSILGLVDPPGRIVDGHIWWKERTDLAALDSHGEQMRQVRGAQIAMVFQEPMASLSPAYTIANQLTEAILAHRTMSRDEAWRRGVQLLERVGIPRPVQTMNSYAFQLSGGMCQRVMIAMALSCEPSLLIADEPTTALDVTTQARIIDLLVDIQSDTGMSMMFITHDLGVVAEIADEVVVMYLGTVVEQGSVDDIFHDPKHPYTRALLASVPTMGRGARQPLNSIRGQVPHPLDRPGGCPFHPRCDDAVPGLCETVDPPVVELGGSRRVRCVRHDPDVMAGHTAVVPELGEERR</sequence>
<reference evidence="11 12" key="1">
    <citation type="submission" date="2016-10" db="EMBL/GenBank/DDBJ databases">
        <authorList>
            <person name="de Groot N.N."/>
        </authorList>
    </citation>
    <scope>NUCLEOTIDE SEQUENCE [LARGE SCALE GENOMIC DNA]</scope>
    <source>
        <strain evidence="11 12">DSM 22024</strain>
    </source>
</reference>
<evidence type="ECO:0000259" key="10">
    <source>
        <dbReference type="PROSITE" id="PS50893"/>
    </source>
</evidence>
<keyword evidence="4" id="KW-1003">Cell membrane</keyword>
<keyword evidence="9" id="KW-0472">Membrane</keyword>
<dbReference type="PANTHER" id="PTHR43297">
    <property type="entry name" value="OLIGOPEPTIDE TRANSPORT ATP-BINDING PROTEIN APPD"/>
    <property type="match status" value="1"/>
</dbReference>
<evidence type="ECO:0000256" key="1">
    <source>
        <dbReference type="ARBA" id="ARBA00004202"/>
    </source>
</evidence>
<dbReference type="GO" id="GO:0005886">
    <property type="term" value="C:plasma membrane"/>
    <property type="evidence" value="ECO:0007669"/>
    <property type="project" value="UniProtKB-SubCell"/>
</dbReference>
<dbReference type="Pfam" id="PF00005">
    <property type="entry name" value="ABC_tran"/>
    <property type="match status" value="1"/>
</dbReference>
<dbReference type="Pfam" id="PF08352">
    <property type="entry name" value="oligo_HPY"/>
    <property type="match status" value="1"/>
</dbReference>
<dbReference type="InterPro" id="IPR050388">
    <property type="entry name" value="ABC_Ni/Peptide_Import"/>
</dbReference>
<dbReference type="GO" id="GO:0005524">
    <property type="term" value="F:ATP binding"/>
    <property type="evidence" value="ECO:0007669"/>
    <property type="project" value="UniProtKB-KW"/>
</dbReference>
<dbReference type="InterPro" id="IPR003593">
    <property type="entry name" value="AAA+_ATPase"/>
</dbReference>
<comment type="subcellular location">
    <subcellularLocation>
        <location evidence="1">Cell membrane</location>
        <topology evidence="1">Peripheral membrane protein</topology>
    </subcellularLocation>
</comment>
<evidence type="ECO:0000256" key="4">
    <source>
        <dbReference type="ARBA" id="ARBA00022475"/>
    </source>
</evidence>
<dbReference type="NCBIfam" id="TIGR01727">
    <property type="entry name" value="oligo_HPY"/>
    <property type="match status" value="1"/>
</dbReference>
<dbReference type="EMBL" id="LT629732">
    <property type="protein sequence ID" value="SDS30851.1"/>
    <property type="molecule type" value="Genomic_DNA"/>
</dbReference>
<evidence type="ECO:0000256" key="8">
    <source>
        <dbReference type="ARBA" id="ARBA00022967"/>
    </source>
</evidence>
<dbReference type="STRING" id="117157.SAMN04489717_2281"/>
<evidence type="ECO:0000256" key="5">
    <source>
        <dbReference type="ARBA" id="ARBA00022519"/>
    </source>
</evidence>
<dbReference type="PANTHER" id="PTHR43297:SF14">
    <property type="entry name" value="ATPASE AAA-TYPE CORE DOMAIN-CONTAINING PROTEIN"/>
    <property type="match status" value="1"/>
</dbReference>
<dbReference type="OrthoDB" id="5357528at2"/>